<dbReference type="PROSITE" id="PS00214">
    <property type="entry name" value="FABP"/>
    <property type="match status" value="1"/>
</dbReference>
<evidence type="ECO:0000313" key="5">
    <source>
        <dbReference type="EMBL" id="JAP50576.1"/>
    </source>
</evidence>
<protein>
    <recommendedName>
        <fullName evidence="4">Cytosolic fatty-acid binding proteins domain-containing protein</fullName>
    </recommendedName>
</protein>
<proteinExistence type="inferred from homology"/>
<dbReference type="Pfam" id="PF00061">
    <property type="entry name" value="Lipocalin"/>
    <property type="match status" value="1"/>
</dbReference>
<keyword evidence="2" id="KW-0446">Lipid-binding</keyword>
<dbReference type="InterPro" id="IPR000463">
    <property type="entry name" value="Fatty_acid-bd"/>
</dbReference>
<dbReference type="Gene3D" id="2.40.128.20">
    <property type="match status" value="1"/>
</dbReference>
<dbReference type="SUPFAM" id="SSF50814">
    <property type="entry name" value="Lipocalins"/>
    <property type="match status" value="1"/>
</dbReference>
<dbReference type="InterPro" id="IPR031259">
    <property type="entry name" value="ILBP"/>
</dbReference>
<dbReference type="GO" id="GO:0008289">
    <property type="term" value="F:lipid binding"/>
    <property type="evidence" value="ECO:0007669"/>
    <property type="project" value="UniProtKB-KW"/>
</dbReference>
<comment type="similarity">
    <text evidence="1 3">Belongs to the calycin superfamily. Fatty-acid binding protein (FABP) family.</text>
</comment>
<name>A0A0X3PTS1_SCHSO</name>
<dbReference type="CDD" id="cd00742">
    <property type="entry name" value="FABP"/>
    <property type="match status" value="1"/>
</dbReference>
<dbReference type="EMBL" id="GEEE01012649">
    <property type="protein sequence ID" value="JAP50576.1"/>
    <property type="molecule type" value="Transcribed_RNA"/>
</dbReference>
<feature type="domain" description="Cytosolic fatty-acid binding proteins" evidence="4">
    <location>
        <begin position="6"/>
        <end position="23"/>
    </location>
</feature>
<dbReference type="FunFam" id="2.40.128.20:FF:000001">
    <property type="entry name" value="Fatty acid-binding protein, adipocyte"/>
    <property type="match status" value="1"/>
</dbReference>
<dbReference type="InterPro" id="IPR012674">
    <property type="entry name" value="Calycin"/>
</dbReference>
<gene>
    <name evidence="5" type="ORF">TR126941</name>
</gene>
<reference evidence="5" key="1">
    <citation type="submission" date="2016-01" db="EMBL/GenBank/DDBJ databases">
        <title>Reference transcriptome for the parasite Schistocephalus solidus: insights into the molecular evolution of parasitism.</title>
        <authorList>
            <person name="Hebert F.O."/>
            <person name="Grambauer S."/>
            <person name="Barber I."/>
            <person name="Landry C.R."/>
            <person name="Aubin-Horth N."/>
        </authorList>
    </citation>
    <scope>NUCLEOTIDE SEQUENCE</scope>
</reference>
<organism evidence="5">
    <name type="scientific">Schistocephalus solidus</name>
    <name type="common">Tapeworm</name>
    <dbReference type="NCBI Taxonomy" id="70667"/>
    <lineage>
        <taxon>Eukaryota</taxon>
        <taxon>Metazoa</taxon>
        <taxon>Spiralia</taxon>
        <taxon>Lophotrochozoa</taxon>
        <taxon>Platyhelminthes</taxon>
        <taxon>Cestoda</taxon>
        <taxon>Eucestoda</taxon>
        <taxon>Diphyllobothriidea</taxon>
        <taxon>Diphyllobothriidae</taxon>
        <taxon>Schistocephalus</taxon>
    </lineage>
</organism>
<evidence type="ECO:0000259" key="4">
    <source>
        <dbReference type="PROSITE" id="PS00214"/>
    </source>
</evidence>
<dbReference type="InterPro" id="IPR000566">
    <property type="entry name" value="Lipocln_cytosolic_FA-bd_dom"/>
</dbReference>
<dbReference type="AlphaFoldDB" id="A0A0X3PTS1"/>
<accession>A0A0X3PTS1</accession>
<dbReference type="PANTHER" id="PTHR11955">
    <property type="entry name" value="FATTY ACID BINDING PROTEIN"/>
    <property type="match status" value="1"/>
</dbReference>
<sequence length="130" mass="14464">MEAFYGSWKLTSSEGFDAILQRLEVGLAARTAANTLHPTVTIEKSGDEYAITTESTFKTSKITFKLGEEFEEKTQDGRVVKTTIVLEGDALKATQVGEKVTTLIRTVQGDSMKLTVQVDELVAHRYYKRV</sequence>
<keyword evidence="3" id="KW-0813">Transport</keyword>
<evidence type="ECO:0000256" key="2">
    <source>
        <dbReference type="ARBA" id="ARBA00023121"/>
    </source>
</evidence>
<dbReference type="PRINTS" id="PR00178">
    <property type="entry name" value="FATTYACIDBP"/>
</dbReference>
<evidence type="ECO:0000256" key="1">
    <source>
        <dbReference type="ARBA" id="ARBA00008390"/>
    </source>
</evidence>
<evidence type="ECO:0000256" key="3">
    <source>
        <dbReference type="RuleBase" id="RU003696"/>
    </source>
</evidence>